<dbReference type="AlphaFoldDB" id="A0A1H0FXV6"/>
<dbReference type="PANTHER" id="PTHR33393">
    <property type="entry name" value="POLYGLUTAMINE SYNTHESIS ACCESSORY PROTEIN RV0574C-RELATED"/>
    <property type="match status" value="1"/>
</dbReference>
<dbReference type="InterPro" id="IPR029052">
    <property type="entry name" value="Metallo-depent_PP-like"/>
</dbReference>
<dbReference type="EMBL" id="FNIC01000005">
    <property type="protein sequence ID" value="SDN99506.1"/>
    <property type="molecule type" value="Genomic_DNA"/>
</dbReference>
<dbReference type="SMART" id="SM00854">
    <property type="entry name" value="PGA_cap"/>
    <property type="match status" value="1"/>
</dbReference>
<dbReference type="CDD" id="cd07381">
    <property type="entry name" value="MPP_CapA"/>
    <property type="match status" value="1"/>
</dbReference>
<dbReference type="Proteomes" id="UP000199004">
    <property type="component" value="Unassembled WGS sequence"/>
</dbReference>
<gene>
    <name evidence="3" type="ORF">SAMN05192576_3189</name>
</gene>
<accession>A0A1H0FXV6</accession>
<dbReference type="InterPro" id="IPR052169">
    <property type="entry name" value="CW_Biosynth-Accessory"/>
</dbReference>
<dbReference type="Gene3D" id="3.60.21.10">
    <property type="match status" value="1"/>
</dbReference>
<dbReference type="STRING" id="1005944.SAMN05192576_3189"/>
<name>A0A1H0FXV6_9ACTN</name>
<evidence type="ECO:0000313" key="4">
    <source>
        <dbReference type="Proteomes" id="UP000199004"/>
    </source>
</evidence>
<feature type="domain" description="Capsule synthesis protein CapA" evidence="2">
    <location>
        <begin position="1"/>
        <end position="248"/>
    </location>
</feature>
<evidence type="ECO:0000259" key="2">
    <source>
        <dbReference type="SMART" id="SM00854"/>
    </source>
</evidence>
<reference evidence="3 4" key="1">
    <citation type="submission" date="2016-10" db="EMBL/GenBank/DDBJ databases">
        <authorList>
            <person name="de Groot N.N."/>
        </authorList>
    </citation>
    <scope>NUCLEOTIDE SEQUENCE [LARGE SCALE GENOMIC DNA]</scope>
    <source>
        <strain evidence="3 4">CGMCC 1.11147</strain>
    </source>
</reference>
<proteinExistence type="inferred from homology"/>
<organism evidence="3 4">
    <name type="scientific">Nocardioides szechwanensis</name>
    <dbReference type="NCBI Taxonomy" id="1005944"/>
    <lineage>
        <taxon>Bacteria</taxon>
        <taxon>Bacillati</taxon>
        <taxon>Actinomycetota</taxon>
        <taxon>Actinomycetes</taxon>
        <taxon>Propionibacteriales</taxon>
        <taxon>Nocardioidaceae</taxon>
        <taxon>Nocardioides</taxon>
    </lineage>
</organism>
<evidence type="ECO:0000256" key="1">
    <source>
        <dbReference type="ARBA" id="ARBA00005662"/>
    </source>
</evidence>
<dbReference type="Pfam" id="PF09587">
    <property type="entry name" value="PGA_cap"/>
    <property type="match status" value="1"/>
</dbReference>
<dbReference type="InterPro" id="IPR019079">
    <property type="entry name" value="Capsule_synth_CapA"/>
</dbReference>
<dbReference type="PANTHER" id="PTHR33393:SF13">
    <property type="entry name" value="PGA BIOSYNTHESIS PROTEIN CAPA"/>
    <property type="match status" value="1"/>
</dbReference>
<comment type="similarity">
    <text evidence="1">Belongs to the CapA family.</text>
</comment>
<protein>
    <submittedName>
        <fullName evidence="3">Poly-gamma-glutamate synthesis protein (Capsule biosynthesis protein)</fullName>
    </submittedName>
</protein>
<evidence type="ECO:0000313" key="3">
    <source>
        <dbReference type="EMBL" id="SDN99506.1"/>
    </source>
</evidence>
<keyword evidence="4" id="KW-1185">Reference proteome</keyword>
<dbReference type="SUPFAM" id="SSF56300">
    <property type="entry name" value="Metallo-dependent phosphatases"/>
    <property type="match status" value="1"/>
</dbReference>
<sequence length="336" mass="36785">MGGDLLWHDTVWLSAQEDHARTGRGKRFDFAPMFAALAPLVREADLAICHEEVPFAAPGQPFQSYPVFAAPPAIAPWIADTGFDACVTASNHTVDQGWDGLVRTADLLEDNGVRHVGTSRSPAERRRPVVMTTDQGVRIGIVAGTYGLNGFPLPEGRPWSVSMGDADNLLRQAARARRAGADVVVVHLHGGNEYDHLPNADQVALVEQLTASPDVDLVLGEHAHVVQPITKVNGTWVVYGMGNMVAQQEVERPRTYEGITVRFTFTEQPDGGFEVSRAAYVPTYWNHWSPGRPIRIQRVVSALAAGRGDLARLREARREIREAVRGLGRTPGLLER</sequence>